<organism evidence="1 2">
    <name type="scientific">Paramecium pentaurelia</name>
    <dbReference type="NCBI Taxonomy" id="43138"/>
    <lineage>
        <taxon>Eukaryota</taxon>
        <taxon>Sar</taxon>
        <taxon>Alveolata</taxon>
        <taxon>Ciliophora</taxon>
        <taxon>Intramacronucleata</taxon>
        <taxon>Oligohymenophorea</taxon>
        <taxon>Peniculida</taxon>
        <taxon>Parameciidae</taxon>
        <taxon>Paramecium</taxon>
    </lineage>
</organism>
<sequence>MELRKKQEIDFRESLYQEIDKIQKVFVFQCKFRFILPIQYPRQQQQSIPLILQEVSQQQQKTSLKQNLTLTQQTQSHMLQNRAQKQIYQLSIDLSYTQIMFAVIKHRWLELIKKIILNSLFNYRIHIQVCKFKLDQCGYIIKNGDLKYLIRCIFFELFQKFSYSLCHSELQLLIGDSHMSFYNQQNDELYYKLSLLFVESQNTKKVLKCFKFSYDLEYNSRKEFQKIILLKDNNRSNSNNNSNTGLLDYFGLAVNAAKHIQKSFQQQQAKYQPQPQNFYNEKKFYLINDDPQNSFSRRAIKKEVAPPSPRKKINHPKPIFYKEYQHNKYKKQLKILLRSQQQANQSEHIRIIY</sequence>
<reference evidence="1" key="1">
    <citation type="submission" date="2021-01" db="EMBL/GenBank/DDBJ databases">
        <authorList>
            <consortium name="Genoscope - CEA"/>
            <person name="William W."/>
        </authorList>
    </citation>
    <scope>NUCLEOTIDE SEQUENCE</scope>
</reference>
<protein>
    <submittedName>
        <fullName evidence="1">Uncharacterized protein</fullName>
    </submittedName>
</protein>
<name>A0A8S1U6S3_9CILI</name>
<accession>A0A8S1U6S3</accession>
<keyword evidence="2" id="KW-1185">Reference proteome</keyword>
<comment type="caution">
    <text evidence="1">The sequence shown here is derived from an EMBL/GenBank/DDBJ whole genome shotgun (WGS) entry which is preliminary data.</text>
</comment>
<gene>
    <name evidence="1" type="ORF">PPENT_87.1.T0340264</name>
</gene>
<proteinExistence type="predicted"/>
<dbReference type="AlphaFoldDB" id="A0A8S1U6S3"/>
<evidence type="ECO:0000313" key="1">
    <source>
        <dbReference type="EMBL" id="CAD8160294.1"/>
    </source>
</evidence>
<dbReference type="EMBL" id="CAJJDO010000034">
    <property type="protein sequence ID" value="CAD8160294.1"/>
    <property type="molecule type" value="Genomic_DNA"/>
</dbReference>
<dbReference type="Proteomes" id="UP000689195">
    <property type="component" value="Unassembled WGS sequence"/>
</dbReference>
<evidence type="ECO:0000313" key="2">
    <source>
        <dbReference type="Proteomes" id="UP000689195"/>
    </source>
</evidence>